<keyword evidence="4" id="KW-0808">Transferase</keyword>
<evidence type="ECO:0000256" key="1">
    <source>
        <dbReference type="ARBA" id="ARBA00001933"/>
    </source>
</evidence>
<dbReference type="InterPro" id="IPR015422">
    <property type="entry name" value="PyrdxlP-dep_Trfase_small"/>
</dbReference>
<dbReference type="AlphaFoldDB" id="A0AA41WGD2"/>
<organism evidence="7 8">
    <name type="scientific">Thermalbibacter longus</name>
    <dbReference type="NCBI Taxonomy" id="2951981"/>
    <lineage>
        <taxon>Bacteria</taxon>
        <taxon>Pseudomonadati</taxon>
        <taxon>Thermomicrobiota</taxon>
        <taxon>Thermomicrobia</taxon>
        <taxon>Thermomicrobiales</taxon>
        <taxon>Thermomicrobiaceae</taxon>
        <taxon>Thermalbibacter</taxon>
    </lineage>
</organism>
<dbReference type="GO" id="GO:0008483">
    <property type="term" value="F:transaminase activity"/>
    <property type="evidence" value="ECO:0007669"/>
    <property type="project" value="UniProtKB-KW"/>
</dbReference>
<evidence type="ECO:0000313" key="8">
    <source>
        <dbReference type="Proteomes" id="UP001165306"/>
    </source>
</evidence>
<comment type="similarity">
    <text evidence="2 6">Belongs to the class-III pyridoxal-phosphate-dependent aminotransferase family.</text>
</comment>
<dbReference type="Gene3D" id="3.40.640.10">
    <property type="entry name" value="Type I PLP-dependent aspartate aminotransferase-like (Major domain)"/>
    <property type="match status" value="1"/>
</dbReference>
<dbReference type="Pfam" id="PF00202">
    <property type="entry name" value="Aminotran_3"/>
    <property type="match status" value="1"/>
</dbReference>
<dbReference type="PIRSF" id="PIRSF000521">
    <property type="entry name" value="Transaminase_4ab_Lys_Orn"/>
    <property type="match status" value="1"/>
</dbReference>
<dbReference type="CDD" id="cd00610">
    <property type="entry name" value="OAT_like"/>
    <property type="match status" value="1"/>
</dbReference>
<dbReference type="PROSITE" id="PS00600">
    <property type="entry name" value="AA_TRANSFER_CLASS_3"/>
    <property type="match status" value="1"/>
</dbReference>
<evidence type="ECO:0000256" key="3">
    <source>
        <dbReference type="ARBA" id="ARBA00022576"/>
    </source>
</evidence>
<sequence length="451" mass="49555">MQTRTWNAAELIRKDQAHHLHPLSNLYRLRQQGPLVLVRGEGAWLWDAEGNRYLDGFAGLWNVNVGHGRRELAEAARAQMEEVAFVPTFFGLTSPPTIELAARLAELFPDPINHFQFTSGGAESNETAIKIARYYWWLKGQPERVKILSRQMAYHGIAMGALSATGVPAYWEGFGPRPPGFIHLTAPYYYRAGEGMTEAEFVAALVRELEETIEREGPETIAAFIGEPVQGAGGVVVPPEGYWPAIAEVLERHGILLILDEVITGFGRTGTMFGMQQYGLSPDIVSFAKAITSGYLPLGGVGVTDEIFDVLSSVDRMFMHGFTYSGHPVACAVALRNLQIIEEERLPDNAREAGSYLLSELSELLDRPYVGNVRGKGLMLLVELVADKATKAKFEPSFQLASKLEQATRTRGLIARCTPEGIVLAPPLIITREECDFLLEAVAGALEDVLG</sequence>
<evidence type="ECO:0000313" key="7">
    <source>
        <dbReference type="EMBL" id="MCM8749555.1"/>
    </source>
</evidence>
<dbReference type="Gene3D" id="3.90.1150.10">
    <property type="entry name" value="Aspartate Aminotransferase, domain 1"/>
    <property type="match status" value="1"/>
</dbReference>
<name>A0AA41WGD2_9BACT</name>
<protein>
    <submittedName>
        <fullName evidence="7">Aspartate aminotransferase family protein</fullName>
    </submittedName>
</protein>
<keyword evidence="5 6" id="KW-0663">Pyridoxal phosphate</keyword>
<dbReference type="SUPFAM" id="SSF53383">
    <property type="entry name" value="PLP-dependent transferases"/>
    <property type="match status" value="1"/>
</dbReference>
<comment type="cofactor">
    <cofactor evidence="1">
        <name>pyridoxal 5'-phosphate</name>
        <dbReference type="ChEBI" id="CHEBI:597326"/>
    </cofactor>
</comment>
<dbReference type="GO" id="GO:0030170">
    <property type="term" value="F:pyridoxal phosphate binding"/>
    <property type="evidence" value="ECO:0007669"/>
    <property type="project" value="InterPro"/>
</dbReference>
<dbReference type="PANTHER" id="PTHR43094">
    <property type="entry name" value="AMINOTRANSFERASE"/>
    <property type="match status" value="1"/>
</dbReference>
<dbReference type="EMBL" id="JAMSLR010000006">
    <property type="protein sequence ID" value="MCM8749555.1"/>
    <property type="molecule type" value="Genomic_DNA"/>
</dbReference>
<dbReference type="InterPro" id="IPR005814">
    <property type="entry name" value="Aminotrans_3"/>
</dbReference>
<accession>A0AA41WGD2</accession>
<dbReference type="FunFam" id="3.40.640.10:FF:000014">
    <property type="entry name" value="Adenosylmethionine-8-amino-7-oxononanoate aminotransferase, probable"/>
    <property type="match status" value="1"/>
</dbReference>
<dbReference type="RefSeq" id="WP_284057336.1">
    <property type="nucleotide sequence ID" value="NZ_JAMSLR010000006.1"/>
</dbReference>
<dbReference type="PANTHER" id="PTHR43094:SF1">
    <property type="entry name" value="AMINOTRANSFERASE CLASS-III"/>
    <property type="match status" value="1"/>
</dbReference>
<proteinExistence type="inferred from homology"/>
<gene>
    <name evidence="7" type="ORF">NET02_10385</name>
</gene>
<reference evidence="7" key="1">
    <citation type="submission" date="2022-06" db="EMBL/GenBank/DDBJ databases">
        <title>CFH 74404 Thermomicrobiaceae sp.</title>
        <authorList>
            <person name="Ming H."/>
            <person name="Li W.-J."/>
            <person name="Zhao Z."/>
        </authorList>
    </citation>
    <scope>NUCLEOTIDE SEQUENCE</scope>
    <source>
        <strain evidence="7">CFH 74404</strain>
    </source>
</reference>
<comment type="caution">
    <text evidence="7">The sequence shown here is derived from an EMBL/GenBank/DDBJ whole genome shotgun (WGS) entry which is preliminary data.</text>
</comment>
<dbReference type="InterPro" id="IPR049704">
    <property type="entry name" value="Aminotrans_3_PPA_site"/>
</dbReference>
<evidence type="ECO:0000256" key="6">
    <source>
        <dbReference type="RuleBase" id="RU003560"/>
    </source>
</evidence>
<keyword evidence="8" id="KW-1185">Reference proteome</keyword>
<keyword evidence="3 7" id="KW-0032">Aminotransferase</keyword>
<dbReference type="Proteomes" id="UP001165306">
    <property type="component" value="Unassembled WGS sequence"/>
</dbReference>
<dbReference type="InterPro" id="IPR015421">
    <property type="entry name" value="PyrdxlP-dep_Trfase_major"/>
</dbReference>
<dbReference type="InterPro" id="IPR015424">
    <property type="entry name" value="PyrdxlP-dep_Trfase"/>
</dbReference>
<evidence type="ECO:0000256" key="5">
    <source>
        <dbReference type="ARBA" id="ARBA00022898"/>
    </source>
</evidence>
<evidence type="ECO:0000256" key="4">
    <source>
        <dbReference type="ARBA" id="ARBA00022679"/>
    </source>
</evidence>
<evidence type="ECO:0000256" key="2">
    <source>
        <dbReference type="ARBA" id="ARBA00008954"/>
    </source>
</evidence>
<dbReference type="NCBIfam" id="NF005682">
    <property type="entry name" value="PRK07480.1"/>
    <property type="match status" value="1"/>
</dbReference>